<reference evidence="2 4" key="1">
    <citation type="submission" date="2018-08" db="EMBL/GenBank/DDBJ databases">
        <title>Proposal of Muricauda 72 sp.nov. and Muricauda NH166 sp.nov., isolated from seawater.</title>
        <authorList>
            <person name="Cheng H."/>
            <person name="Wu Y.-H."/>
            <person name="Guo L.-L."/>
            <person name="Xu X.-W."/>
        </authorList>
    </citation>
    <scope>NUCLEOTIDE SEQUENCE [LARGE SCALE GENOMIC DNA]</scope>
    <source>
        <strain evidence="2 4">NH166</strain>
    </source>
</reference>
<evidence type="ECO:0000313" key="3">
    <source>
        <dbReference type="EMBL" id="TXK02545.1"/>
    </source>
</evidence>
<accession>A0A418N8F0</accession>
<dbReference type="AlphaFoldDB" id="A0A418N8F0"/>
<keyword evidence="5" id="KW-1185">Reference proteome</keyword>
<evidence type="ECO:0000313" key="5">
    <source>
        <dbReference type="Proteomes" id="UP000321528"/>
    </source>
</evidence>
<dbReference type="InterPro" id="IPR032466">
    <property type="entry name" value="Metal_Hydrolase"/>
</dbReference>
<dbReference type="RefSeq" id="WP_119639948.1">
    <property type="nucleotide sequence ID" value="NZ_QXFJ01000019.1"/>
</dbReference>
<dbReference type="PANTHER" id="PTHR43135:SF3">
    <property type="entry name" value="ALPHA-D-RIBOSE 1-METHYLPHOSPHONATE 5-TRIPHOSPHATE DIPHOSPHATASE"/>
    <property type="match status" value="1"/>
</dbReference>
<dbReference type="EMBL" id="QXFJ01000019">
    <property type="protein sequence ID" value="RIV71171.1"/>
    <property type="molecule type" value="Genomic_DNA"/>
</dbReference>
<protein>
    <submittedName>
        <fullName evidence="2 3">Amidohydrolase</fullName>
    </submittedName>
</protein>
<dbReference type="InterPro" id="IPR011059">
    <property type="entry name" value="Metal-dep_hydrolase_composite"/>
</dbReference>
<dbReference type="Proteomes" id="UP000321528">
    <property type="component" value="Unassembled WGS sequence"/>
</dbReference>
<evidence type="ECO:0000256" key="1">
    <source>
        <dbReference type="SAM" id="SignalP"/>
    </source>
</evidence>
<proteinExistence type="predicted"/>
<dbReference type="EMBL" id="VNWL01000018">
    <property type="protein sequence ID" value="TXK02545.1"/>
    <property type="molecule type" value="Genomic_DNA"/>
</dbReference>
<organism evidence="2 4">
    <name type="scientific">Flagellimonas aequoris</name>
    <dbReference type="NCBI Taxonomy" id="2306997"/>
    <lineage>
        <taxon>Bacteria</taxon>
        <taxon>Pseudomonadati</taxon>
        <taxon>Bacteroidota</taxon>
        <taxon>Flavobacteriia</taxon>
        <taxon>Flavobacteriales</taxon>
        <taxon>Flavobacteriaceae</taxon>
        <taxon>Flagellimonas</taxon>
    </lineage>
</organism>
<dbReference type="SUPFAM" id="SSF51338">
    <property type="entry name" value="Composite domain of metallo-dependent hydrolases"/>
    <property type="match status" value="1"/>
</dbReference>
<evidence type="ECO:0000313" key="2">
    <source>
        <dbReference type="EMBL" id="RIV71171.1"/>
    </source>
</evidence>
<dbReference type="InterPro" id="IPR051781">
    <property type="entry name" value="Metallo-dep_Hydrolase"/>
</dbReference>
<feature type="signal peptide" evidence="1">
    <location>
        <begin position="1"/>
        <end position="22"/>
    </location>
</feature>
<dbReference type="PANTHER" id="PTHR43135">
    <property type="entry name" value="ALPHA-D-RIBOSE 1-METHYLPHOSPHONATE 5-TRIPHOSPHATE DIPHOSPHATASE"/>
    <property type="match status" value="1"/>
</dbReference>
<name>A0A418N8F0_9FLAO</name>
<evidence type="ECO:0000313" key="4">
    <source>
        <dbReference type="Proteomes" id="UP000284189"/>
    </source>
</evidence>
<reference evidence="3 5" key="2">
    <citation type="submission" date="2019-07" db="EMBL/GenBank/DDBJ databases">
        <title>Draft genome of two Muricauda strains isolated from deep sea.</title>
        <authorList>
            <person name="Sun C."/>
        </authorList>
    </citation>
    <scope>NUCLEOTIDE SEQUENCE [LARGE SCALE GENOMIC DNA]</scope>
    <source>
        <strain evidence="3 5">NH166</strain>
    </source>
</reference>
<feature type="chain" id="PRO_5019006192" evidence="1">
    <location>
        <begin position="23"/>
        <end position="527"/>
    </location>
</feature>
<comment type="caution">
    <text evidence="2">The sequence shown here is derived from an EMBL/GenBank/DDBJ whole genome shotgun (WGS) entry which is preliminary data.</text>
</comment>
<keyword evidence="2" id="KW-0378">Hydrolase</keyword>
<dbReference type="SUPFAM" id="SSF51556">
    <property type="entry name" value="Metallo-dependent hydrolases"/>
    <property type="match status" value="1"/>
</dbReference>
<dbReference type="Proteomes" id="UP000284189">
    <property type="component" value="Unassembled WGS sequence"/>
</dbReference>
<dbReference type="Gene3D" id="2.30.40.10">
    <property type="entry name" value="Urease, subunit C, domain 1"/>
    <property type="match status" value="2"/>
</dbReference>
<dbReference type="OrthoDB" id="9797498at2"/>
<sequence length="527" mass="59048">MKHFLLTVFFVLPMLLSAQTIGAPDRKPGEGEGPFDRLIIRGAILIDGTGGPASGPVDIVVENNTIVDIARVGVPKVAIDESKRPTLGKGKTKEIDATGKYVMPGLIDLHVHTGGAPKAPEAEYVYKLWMANGITTIRGVPFGDLEWSLNEKERSAKNEIVAPRMISFHRIGTGKEWKGRKILTPEEAKEWVRYAHKKGVDGLKLGSHRPEIMKAVLDEANALGMGSTAHLAQSGVAQMNAVDAARLGLTSMTHFYGLFESMYENNDVQPWPVDINYGDEQHRFGQVARQWNLVKPGGEKWNALLEEFLKLDFYINPTMTIYSAGRDVMRARNADWHEKYTLPSLMDFFSPSRTSHGAYWFDWTTEDEVAWKKYYQVWMQFLNEYKNMGGKVTLGSDSGFIYQLYGFGTILELEMFQEAGFHPLEVIRAATMHSAEEIFKPLKKPIEYGVIRPGLLADMIIVDENPLQNLKVLYGTGAVRLNDETAKVERVGGIEYTIKDGIIYDAKKLLSDVEAMVNKQKQERAGQ</sequence>
<gene>
    <name evidence="2" type="ORF">D2U88_08565</name>
    <name evidence="3" type="ORF">FQ019_08490</name>
</gene>
<dbReference type="Gene3D" id="3.20.20.140">
    <property type="entry name" value="Metal-dependent hydrolases"/>
    <property type="match status" value="2"/>
</dbReference>
<dbReference type="GO" id="GO:0016810">
    <property type="term" value="F:hydrolase activity, acting on carbon-nitrogen (but not peptide) bonds"/>
    <property type="evidence" value="ECO:0007669"/>
    <property type="project" value="InterPro"/>
</dbReference>
<keyword evidence="1" id="KW-0732">Signal</keyword>